<comment type="caution">
    <text evidence="3">The sequence shown here is derived from an EMBL/GenBank/DDBJ whole genome shotgun (WGS) entry which is preliminary data.</text>
</comment>
<feature type="compositionally biased region" description="Pro residues" evidence="1">
    <location>
        <begin position="205"/>
        <end position="219"/>
    </location>
</feature>
<feature type="region of interest" description="Disordered" evidence="1">
    <location>
        <begin position="96"/>
        <end position="238"/>
    </location>
</feature>
<dbReference type="AlphaFoldDB" id="A0A4R3LQY6"/>
<dbReference type="OrthoDB" id="8456817at2"/>
<dbReference type="Proteomes" id="UP000294664">
    <property type="component" value="Unassembled WGS sequence"/>
</dbReference>
<reference evidence="3 4" key="1">
    <citation type="submission" date="2019-03" db="EMBL/GenBank/DDBJ databases">
        <title>Genomic Encyclopedia of Type Strains, Phase IV (KMG-IV): sequencing the most valuable type-strain genomes for metagenomic binning, comparative biology and taxonomic classification.</title>
        <authorList>
            <person name="Goeker M."/>
        </authorList>
    </citation>
    <scope>NUCLEOTIDE SEQUENCE [LARGE SCALE GENOMIC DNA]</scope>
    <source>
        <strain evidence="3 4">DSM 9035</strain>
    </source>
</reference>
<proteinExistence type="predicted"/>
<evidence type="ECO:0000313" key="3">
    <source>
        <dbReference type="EMBL" id="TCT02984.1"/>
    </source>
</evidence>
<keyword evidence="2" id="KW-0812">Transmembrane</keyword>
<name>A0A4R3LQY6_9HYPH</name>
<feature type="compositionally biased region" description="Pro residues" evidence="1">
    <location>
        <begin position="173"/>
        <end position="182"/>
    </location>
</feature>
<accession>A0A4R3LQY6</accession>
<feature type="compositionally biased region" description="Acidic residues" evidence="1">
    <location>
        <begin position="96"/>
        <end position="106"/>
    </location>
</feature>
<keyword evidence="2" id="KW-1133">Transmembrane helix</keyword>
<dbReference type="RefSeq" id="WP_132033502.1">
    <property type="nucleotide sequence ID" value="NZ_SMAI01000011.1"/>
</dbReference>
<evidence type="ECO:0000256" key="2">
    <source>
        <dbReference type="SAM" id="Phobius"/>
    </source>
</evidence>
<evidence type="ECO:0000313" key="4">
    <source>
        <dbReference type="Proteomes" id="UP000294664"/>
    </source>
</evidence>
<dbReference type="EMBL" id="SMAI01000011">
    <property type="protein sequence ID" value="TCT02984.1"/>
    <property type="molecule type" value="Genomic_DNA"/>
</dbReference>
<feature type="transmembrane region" description="Helical" evidence="2">
    <location>
        <begin position="36"/>
        <end position="56"/>
    </location>
</feature>
<gene>
    <name evidence="3" type="ORF">EDC64_111156</name>
</gene>
<keyword evidence="2" id="KW-0472">Membrane</keyword>
<protein>
    <recommendedName>
        <fullName evidence="5">DUF308 domain-containing protein</fullName>
    </recommendedName>
</protein>
<sequence>MWRFLVALGFLLALAGLVVAALGIAIFVSSFGNTLIATGAVSLSGGIVIIAVAMVLKELRELSERLDAILAPGATFAPAPAHDDTDLEPAHAAFEPEEAYEPEPEPEPLPIVERPAEPPRPAPPPFLRTRGFGRPETTAALDPAVAPPLPDALRRGRILGRPGETDTGRMRPPIEPPLPAPAAEPEAAPEPVRPPAPERTVRGFAPPPPPPAAAPPAAPPAARRPDPASEPSVLKSGIVGGMAYTLYTDGSIEAELPDGTLRFGSLQELRDHVARTSQR</sequence>
<evidence type="ECO:0008006" key="5">
    <source>
        <dbReference type="Google" id="ProtNLM"/>
    </source>
</evidence>
<organism evidence="3 4">
    <name type="scientific">Aquabacter spiritensis</name>
    <dbReference type="NCBI Taxonomy" id="933073"/>
    <lineage>
        <taxon>Bacteria</taxon>
        <taxon>Pseudomonadati</taxon>
        <taxon>Pseudomonadota</taxon>
        <taxon>Alphaproteobacteria</taxon>
        <taxon>Hyphomicrobiales</taxon>
        <taxon>Xanthobacteraceae</taxon>
        <taxon>Aquabacter</taxon>
    </lineage>
</organism>
<evidence type="ECO:0000256" key="1">
    <source>
        <dbReference type="SAM" id="MobiDB-lite"/>
    </source>
</evidence>
<keyword evidence="4" id="KW-1185">Reference proteome</keyword>